<dbReference type="Gene3D" id="3.20.20.140">
    <property type="entry name" value="Metal-dependent hydrolases"/>
    <property type="match status" value="1"/>
</dbReference>
<evidence type="ECO:0000256" key="2">
    <source>
        <dbReference type="SAM" id="SignalP"/>
    </source>
</evidence>
<evidence type="ECO:0000313" key="5">
    <source>
        <dbReference type="Proteomes" id="UP001216595"/>
    </source>
</evidence>
<protein>
    <submittedName>
        <fullName evidence="4">Amidohydrolase family protein</fullName>
    </submittedName>
</protein>
<name>A0ABT5IDL0_9CAUL</name>
<feature type="chain" id="PRO_5047176848" evidence="2">
    <location>
        <begin position="23"/>
        <end position="318"/>
    </location>
</feature>
<keyword evidence="5" id="KW-1185">Reference proteome</keyword>
<dbReference type="InterPro" id="IPR006311">
    <property type="entry name" value="TAT_signal"/>
</dbReference>
<keyword evidence="1" id="KW-0456">Lyase</keyword>
<dbReference type="InterPro" id="IPR032466">
    <property type="entry name" value="Metal_Hydrolase"/>
</dbReference>
<organism evidence="4 5">
    <name type="scientific">Asticcacaulis currens</name>
    <dbReference type="NCBI Taxonomy" id="2984210"/>
    <lineage>
        <taxon>Bacteria</taxon>
        <taxon>Pseudomonadati</taxon>
        <taxon>Pseudomonadota</taxon>
        <taxon>Alphaproteobacteria</taxon>
        <taxon>Caulobacterales</taxon>
        <taxon>Caulobacteraceae</taxon>
        <taxon>Asticcacaulis</taxon>
    </lineage>
</organism>
<dbReference type="EMBL" id="JAQQKW010000004">
    <property type="protein sequence ID" value="MDC7694266.1"/>
    <property type="molecule type" value="Genomic_DNA"/>
</dbReference>
<feature type="domain" description="Amidohydrolase-related" evidence="3">
    <location>
        <begin position="92"/>
        <end position="316"/>
    </location>
</feature>
<proteinExistence type="predicted"/>
<dbReference type="PANTHER" id="PTHR21240">
    <property type="entry name" value="2-AMINO-3-CARBOXYLMUCONATE-6-SEMIALDEHYDE DECARBOXYLASE"/>
    <property type="match status" value="1"/>
</dbReference>
<evidence type="ECO:0000256" key="1">
    <source>
        <dbReference type="ARBA" id="ARBA00023239"/>
    </source>
</evidence>
<gene>
    <name evidence="4" type="ORF">PQU94_08230</name>
</gene>
<keyword evidence="2" id="KW-0732">Signal</keyword>
<sequence length="318" mass="34349">MTALDRRSILTAGLAAAAAASAAPTFGAVSTRDAEPVIDVHLHAYPQSLSLPAAATNPITGEKSSILNGADHMEACLTEMQRWNVVKGVVSGGDGDRMQAAIDWKKRDPDRIMAGAGIRGSKDVPLPPIETLRAAIQRKEISVLGEITAQYAGLTLSDPIYDPYLALAVEFNIPVAVHLGTMPPDTPFDPCCTTARTRHGRPETIEEALVKHPGLRVNIMHSGWPYQEETIALLMLYPNLNIDTGAISWLLPMEAFHAHLRKFVEAGFGKRIMFGSDNMFWPGAIGLGIAAVKTASFLTKAQQRDILYNNAKAFLNIA</sequence>
<dbReference type="Proteomes" id="UP001216595">
    <property type="component" value="Unassembled WGS sequence"/>
</dbReference>
<reference evidence="4 5" key="1">
    <citation type="submission" date="2023-01" db="EMBL/GenBank/DDBJ databases">
        <title>Novel species of the genus Asticcacaulis isolated from rivers.</title>
        <authorList>
            <person name="Lu H."/>
        </authorList>
    </citation>
    <scope>NUCLEOTIDE SEQUENCE [LARGE SCALE GENOMIC DNA]</scope>
    <source>
        <strain evidence="4 5">DXS10W</strain>
    </source>
</reference>
<dbReference type="InterPro" id="IPR006680">
    <property type="entry name" value="Amidohydro-rel"/>
</dbReference>
<feature type="signal peptide" evidence="2">
    <location>
        <begin position="1"/>
        <end position="22"/>
    </location>
</feature>
<dbReference type="PROSITE" id="PS51318">
    <property type="entry name" value="TAT"/>
    <property type="match status" value="1"/>
</dbReference>
<dbReference type="InterPro" id="IPR032465">
    <property type="entry name" value="ACMSD"/>
</dbReference>
<dbReference type="Pfam" id="PF04909">
    <property type="entry name" value="Amidohydro_2"/>
    <property type="match status" value="1"/>
</dbReference>
<evidence type="ECO:0000259" key="3">
    <source>
        <dbReference type="Pfam" id="PF04909"/>
    </source>
</evidence>
<dbReference type="RefSeq" id="WP_272740983.1">
    <property type="nucleotide sequence ID" value="NZ_JAQQKW010000004.1"/>
</dbReference>
<dbReference type="SUPFAM" id="SSF51556">
    <property type="entry name" value="Metallo-dependent hydrolases"/>
    <property type="match status" value="1"/>
</dbReference>
<comment type="caution">
    <text evidence="4">The sequence shown here is derived from an EMBL/GenBank/DDBJ whole genome shotgun (WGS) entry which is preliminary data.</text>
</comment>
<evidence type="ECO:0000313" key="4">
    <source>
        <dbReference type="EMBL" id="MDC7694266.1"/>
    </source>
</evidence>
<dbReference type="CDD" id="cd01292">
    <property type="entry name" value="metallo-dependent_hydrolases"/>
    <property type="match status" value="1"/>
</dbReference>
<accession>A0ABT5IDL0</accession>